<feature type="domain" description="Tyr recombinase" evidence="2">
    <location>
        <begin position="140"/>
        <end position="325"/>
    </location>
</feature>
<dbReference type="GO" id="GO:0015074">
    <property type="term" value="P:DNA integration"/>
    <property type="evidence" value="ECO:0007669"/>
    <property type="project" value="InterPro"/>
</dbReference>
<comment type="caution">
    <text evidence="3">The sequence shown here is derived from an EMBL/GenBank/DDBJ whole genome shotgun (WGS) entry which is preliminary data.</text>
</comment>
<evidence type="ECO:0000313" key="3">
    <source>
        <dbReference type="EMBL" id="RLK58352.1"/>
    </source>
</evidence>
<dbReference type="InterPro" id="IPR011010">
    <property type="entry name" value="DNA_brk_join_enz"/>
</dbReference>
<proteinExistence type="predicted"/>
<dbReference type="GO" id="GO:0003677">
    <property type="term" value="F:DNA binding"/>
    <property type="evidence" value="ECO:0007669"/>
    <property type="project" value="InterPro"/>
</dbReference>
<keyword evidence="1" id="KW-0233">DNA recombination</keyword>
<accession>A0A421B1Y5</accession>
<sequence>MKIEDAAAARLILERLGVTPQDLIQQRDRATTLTLNALVPRVSDVVPDPTRKLLNPYWNKALRAWPEREAHTITPGDVRWFINHTRETAQVRKSSRGGHSAAEHGYHALRCLYRYGIAERIIHPWDDPTSSIDKPLRLASLRRALDPALVDDIVDVAATTGHDPELDSLLIRFHLETAARRGGGLALRLQDLDTAQSLALLREKGNRSRWQPVSPTLMTALVAHARRRGAEHGNDTVLRYLNGRPVTGRRYDHLWARLGDYIEPVRTQGITAHWLRHTTLTWVERAFGYGVARAYAGHGTASNNRFGITATYVKADLYDVATALATLTRESHPLAATQARALGRVGMATPPAAPTGLDPASTVA</sequence>
<dbReference type="Gene3D" id="1.10.443.10">
    <property type="entry name" value="Intergrase catalytic core"/>
    <property type="match status" value="1"/>
</dbReference>
<organism evidence="3 4">
    <name type="scientific">Actinokineospora cianjurensis</name>
    <dbReference type="NCBI Taxonomy" id="585224"/>
    <lineage>
        <taxon>Bacteria</taxon>
        <taxon>Bacillati</taxon>
        <taxon>Actinomycetota</taxon>
        <taxon>Actinomycetes</taxon>
        <taxon>Pseudonocardiales</taxon>
        <taxon>Pseudonocardiaceae</taxon>
        <taxon>Actinokineospora</taxon>
    </lineage>
</organism>
<dbReference type="Proteomes" id="UP000282454">
    <property type="component" value="Unassembled WGS sequence"/>
</dbReference>
<dbReference type="InterPro" id="IPR013762">
    <property type="entry name" value="Integrase-like_cat_sf"/>
</dbReference>
<evidence type="ECO:0000313" key="4">
    <source>
        <dbReference type="Proteomes" id="UP000282454"/>
    </source>
</evidence>
<evidence type="ECO:0000256" key="1">
    <source>
        <dbReference type="ARBA" id="ARBA00023172"/>
    </source>
</evidence>
<evidence type="ECO:0000259" key="2">
    <source>
        <dbReference type="PROSITE" id="PS51898"/>
    </source>
</evidence>
<dbReference type="GO" id="GO:0006310">
    <property type="term" value="P:DNA recombination"/>
    <property type="evidence" value="ECO:0007669"/>
    <property type="project" value="UniProtKB-KW"/>
</dbReference>
<keyword evidence="4" id="KW-1185">Reference proteome</keyword>
<dbReference type="SUPFAM" id="SSF56349">
    <property type="entry name" value="DNA breaking-rejoining enzymes"/>
    <property type="match status" value="1"/>
</dbReference>
<dbReference type="RefSeq" id="WP_121392782.1">
    <property type="nucleotide sequence ID" value="NZ_RCDD01000003.1"/>
</dbReference>
<dbReference type="PROSITE" id="PS51898">
    <property type="entry name" value="TYR_RECOMBINASE"/>
    <property type="match status" value="1"/>
</dbReference>
<protein>
    <submittedName>
        <fullName evidence="3">Phage integrase family protein</fullName>
    </submittedName>
</protein>
<dbReference type="AlphaFoldDB" id="A0A421B1Y5"/>
<dbReference type="InterPro" id="IPR002104">
    <property type="entry name" value="Integrase_catalytic"/>
</dbReference>
<dbReference type="Pfam" id="PF00589">
    <property type="entry name" value="Phage_integrase"/>
    <property type="match status" value="1"/>
</dbReference>
<gene>
    <name evidence="3" type="ORF">CLV68_4450</name>
</gene>
<dbReference type="EMBL" id="RCDD01000003">
    <property type="protein sequence ID" value="RLK58352.1"/>
    <property type="molecule type" value="Genomic_DNA"/>
</dbReference>
<dbReference type="OrthoDB" id="864726at2"/>
<dbReference type="CDD" id="cd00397">
    <property type="entry name" value="DNA_BRE_C"/>
    <property type="match status" value="1"/>
</dbReference>
<reference evidence="3 4" key="1">
    <citation type="submission" date="2018-10" db="EMBL/GenBank/DDBJ databases">
        <title>Genomic Encyclopedia of Archaeal and Bacterial Type Strains, Phase II (KMG-II): from individual species to whole genera.</title>
        <authorList>
            <person name="Goeker M."/>
        </authorList>
    </citation>
    <scope>NUCLEOTIDE SEQUENCE [LARGE SCALE GENOMIC DNA]</scope>
    <source>
        <strain evidence="3 4">DSM 45657</strain>
    </source>
</reference>
<name>A0A421B1Y5_9PSEU</name>